<accession>A0A6G4AJE3</accession>
<gene>
    <name evidence="5" type="ORF">G4H13_24665</name>
</gene>
<dbReference type="InterPro" id="IPR036388">
    <property type="entry name" value="WH-like_DNA-bd_sf"/>
</dbReference>
<name>A0A6G4AJE3_9ACTN</name>
<evidence type="ECO:0000259" key="4">
    <source>
        <dbReference type="SMART" id="SM00418"/>
    </source>
</evidence>
<dbReference type="Proteomes" id="UP000476310">
    <property type="component" value="Unassembled WGS sequence"/>
</dbReference>
<keyword evidence="6" id="KW-1185">Reference proteome</keyword>
<dbReference type="AlphaFoldDB" id="A0A6G4AJE3"/>
<keyword evidence="3" id="KW-0804">Transcription</keyword>
<organism evidence="5 6">
    <name type="scientific">Streptomyces rhizosphaericus</name>
    <dbReference type="NCBI Taxonomy" id="114699"/>
    <lineage>
        <taxon>Bacteria</taxon>
        <taxon>Bacillati</taxon>
        <taxon>Actinomycetota</taxon>
        <taxon>Actinomycetes</taxon>
        <taxon>Kitasatosporales</taxon>
        <taxon>Streptomycetaceae</taxon>
        <taxon>Streptomyces</taxon>
        <taxon>Streptomyces violaceusniger group</taxon>
    </lineage>
</organism>
<dbReference type="GO" id="GO:0003677">
    <property type="term" value="F:DNA binding"/>
    <property type="evidence" value="ECO:0007669"/>
    <property type="project" value="UniProtKB-KW"/>
</dbReference>
<evidence type="ECO:0000256" key="3">
    <source>
        <dbReference type="ARBA" id="ARBA00023163"/>
    </source>
</evidence>
<dbReference type="CDD" id="cd00090">
    <property type="entry name" value="HTH_ARSR"/>
    <property type="match status" value="1"/>
</dbReference>
<sequence length="340" mass="37126">MALRVHFTSDDLARTRLAEGPRPLLELGSAIRLLQKTTQTVGLDAWRHRASISLNPRVRMLFDLIPKKGYSAPFLTPVDDGSPVVLLEEVRRTAPANLRDDLQGWAEHQPKVPAWIHRLGKEPQALQGLVDMLGHTYDELVSPYWPQIARLALADRVVRIRHLAEDGVEGLLNSLNPRIIRWNPPVLELTLASGHSRDVHLNGRGLLLIPSFFEGSFPAMDDREGSQPWIIFPMRHGEHMRIPSPAIAATLTSAPRSLTALLGRTRATVLCAIADHPGCTTTELARHAGVAPASASEHATVLRTAGLTTTSRHRNAVLHALTPAGITLLNASTASPRGCA</sequence>
<dbReference type="PANTHER" id="PTHR43132:SF8">
    <property type="entry name" value="HTH-TYPE TRANSCRIPTIONAL REGULATOR KMTR"/>
    <property type="match status" value="1"/>
</dbReference>
<dbReference type="GO" id="GO:0003700">
    <property type="term" value="F:DNA-binding transcription factor activity"/>
    <property type="evidence" value="ECO:0007669"/>
    <property type="project" value="InterPro"/>
</dbReference>
<reference evidence="5" key="1">
    <citation type="submission" date="2020-02" db="EMBL/GenBank/DDBJ databases">
        <title>A new Streptomyces sp. for controlling soil-borne diseases.</title>
        <authorList>
            <person name="Li X."/>
            <person name="Tian Y."/>
            <person name="Gao K."/>
        </authorList>
    </citation>
    <scope>NUCLEOTIDE SEQUENCE [LARGE SCALE GENOMIC DNA]</scope>
    <source>
        <strain evidence="5">0250</strain>
    </source>
</reference>
<dbReference type="SUPFAM" id="SSF46785">
    <property type="entry name" value="Winged helix' DNA-binding domain"/>
    <property type="match status" value="1"/>
</dbReference>
<keyword evidence="1" id="KW-0805">Transcription regulation</keyword>
<dbReference type="RefSeq" id="WP_164430532.1">
    <property type="nucleotide sequence ID" value="NZ_JAAIKT010000032.1"/>
</dbReference>
<evidence type="ECO:0000313" key="6">
    <source>
        <dbReference type="Proteomes" id="UP000476310"/>
    </source>
</evidence>
<dbReference type="PANTHER" id="PTHR43132">
    <property type="entry name" value="ARSENICAL RESISTANCE OPERON REPRESSOR ARSR-RELATED"/>
    <property type="match status" value="1"/>
</dbReference>
<proteinExistence type="predicted"/>
<feature type="domain" description="HTH arsR-type" evidence="4">
    <location>
        <begin position="256"/>
        <end position="333"/>
    </location>
</feature>
<evidence type="ECO:0000256" key="2">
    <source>
        <dbReference type="ARBA" id="ARBA00023125"/>
    </source>
</evidence>
<comment type="caution">
    <text evidence="5">The sequence shown here is derived from an EMBL/GenBank/DDBJ whole genome shotgun (WGS) entry which is preliminary data.</text>
</comment>
<dbReference type="InterPro" id="IPR036390">
    <property type="entry name" value="WH_DNA-bd_sf"/>
</dbReference>
<keyword evidence="2" id="KW-0238">DNA-binding</keyword>
<dbReference type="InterPro" id="IPR011991">
    <property type="entry name" value="ArsR-like_HTH"/>
</dbReference>
<evidence type="ECO:0000313" key="5">
    <source>
        <dbReference type="EMBL" id="NEW73473.1"/>
    </source>
</evidence>
<dbReference type="Gene3D" id="1.10.10.10">
    <property type="entry name" value="Winged helix-like DNA-binding domain superfamily/Winged helix DNA-binding domain"/>
    <property type="match status" value="1"/>
</dbReference>
<evidence type="ECO:0000256" key="1">
    <source>
        <dbReference type="ARBA" id="ARBA00023015"/>
    </source>
</evidence>
<dbReference type="InterPro" id="IPR051011">
    <property type="entry name" value="Metal_resp_trans_reg"/>
</dbReference>
<dbReference type="InterPro" id="IPR001845">
    <property type="entry name" value="HTH_ArsR_DNA-bd_dom"/>
</dbReference>
<protein>
    <submittedName>
        <fullName evidence="5">Winged helix-turn-helix transcriptional regulator</fullName>
    </submittedName>
</protein>
<dbReference type="SMART" id="SM00418">
    <property type="entry name" value="HTH_ARSR"/>
    <property type="match status" value="1"/>
</dbReference>
<dbReference type="EMBL" id="JAAIKT010000032">
    <property type="protein sequence ID" value="NEW73473.1"/>
    <property type="molecule type" value="Genomic_DNA"/>
</dbReference>